<feature type="region of interest" description="Disordered" evidence="1">
    <location>
        <begin position="158"/>
        <end position="177"/>
    </location>
</feature>
<evidence type="ECO:0000256" key="1">
    <source>
        <dbReference type="SAM" id="MobiDB-lite"/>
    </source>
</evidence>
<sequence length="529" mass="59208">MSSSSVLPNVLCTDEDLIYRQLFKEFIDYPSDDETVVRISKTVRKKHKNESWANDKVKSLQTTSSSLDHDSEAGLNVDSAEYILAQWEDFVQWMAKRQSVDADTEDLQKENTGGVGKGKALATQTELDIQCSNDYERDEHNVFSEYNPNVGLTHAQHPVNQPLHTPRNNVFVGERPCPTDIVRTTSTILQNKENERGPNVGMPPAQRPANQQSLYPSISQNNVLVGNGSFPNNSINNNSTIPQSKAKKHPNVGIIPAQPLVKQKLPYTPQNNLFRGDSLPINTINNNSIIPAKIQTVENVPPSRQSMCDNGSEQYNNRPRNEIRRPNFSNVNGTYYQSEFIQGSSKGNLNPSFLQYPNYTNEGKIFQASQMPEDLNLRQIQKAPSTMIGSQMQILPPHSFDYMPSTWSKRPREDDSIAEPSCRPSKRHNAYQNHGQPSLPSPLSSQSIPPPREILPPQLVAHAQPSVPSFSGINTSLSFMEHRISLEVFEAIRKVEQEDKCGGGDEDTKGEDDEDAEGEECGEDEYECV</sequence>
<dbReference type="Proteomes" id="UP001050691">
    <property type="component" value="Unassembled WGS sequence"/>
</dbReference>
<feature type="compositionally biased region" description="Basic and acidic residues" evidence="1">
    <location>
        <begin position="496"/>
        <end position="507"/>
    </location>
</feature>
<feature type="compositionally biased region" description="Polar residues" evidence="1">
    <location>
        <begin position="302"/>
        <end position="315"/>
    </location>
</feature>
<feature type="region of interest" description="Disordered" evidence="1">
    <location>
        <begin position="302"/>
        <end position="329"/>
    </location>
</feature>
<evidence type="ECO:0000313" key="2">
    <source>
        <dbReference type="EMBL" id="GJJ06782.1"/>
    </source>
</evidence>
<protein>
    <submittedName>
        <fullName evidence="2">Uncharacterized protein</fullName>
    </submittedName>
</protein>
<feature type="region of interest" description="Disordered" evidence="1">
    <location>
        <begin position="496"/>
        <end position="529"/>
    </location>
</feature>
<feature type="compositionally biased region" description="Low complexity" evidence="1">
    <location>
        <begin position="436"/>
        <end position="447"/>
    </location>
</feature>
<gene>
    <name evidence="2" type="ORF">Clacol_000978</name>
</gene>
<feature type="compositionally biased region" description="Acidic residues" evidence="1">
    <location>
        <begin position="508"/>
        <end position="529"/>
    </location>
</feature>
<feature type="region of interest" description="Disordered" evidence="1">
    <location>
        <begin position="399"/>
        <end position="454"/>
    </location>
</feature>
<comment type="caution">
    <text evidence="2">The sequence shown here is derived from an EMBL/GenBank/DDBJ whole genome shotgun (WGS) entry which is preliminary data.</text>
</comment>
<keyword evidence="3" id="KW-1185">Reference proteome</keyword>
<accession>A0AAV4ZXG6</accession>
<evidence type="ECO:0000313" key="3">
    <source>
        <dbReference type="Proteomes" id="UP001050691"/>
    </source>
</evidence>
<proteinExistence type="predicted"/>
<organism evidence="2 3">
    <name type="scientific">Clathrus columnatus</name>
    <dbReference type="NCBI Taxonomy" id="1419009"/>
    <lineage>
        <taxon>Eukaryota</taxon>
        <taxon>Fungi</taxon>
        <taxon>Dikarya</taxon>
        <taxon>Basidiomycota</taxon>
        <taxon>Agaricomycotina</taxon>
        <taxon>Agaricomycetes</taxon>
        <taxon>Phallomycetidae</taxon>
        <taxon>Phallales</taxon>
        <taxon>Clathraceae</taxon>
        <taxon>Clathrus</taxon>
    </lineage>
</organism>
<dbReference type="AlphaFoldDB" id="A0AAV4ZXG6"/>
<name>A0AAV4ZXG6_9AGAM</name>
<feature type="compositionally biased region" description="Polar residues" evidence="1">
    <location>
        <begin position="158"/>
        <end position="168"/>
    </location>
</feature>
<dbReference type="EMBL" id="BPWL01000001">
    <property type="protein sequence ID" value="GJJ06782.1"/>
    <property type="molecule type" value="Genomic_DNA"/>
</dbReference>
<reference evidence="2" key="1">
    <citation type="submission" date="2021-10" db="EMBL/GenBank/DDBJ databases">
        <title>De novo Genome Assembly of Clathrus columnatus (Basidiomycota, Fungi) Using Illumina and Nanopore Sequence Data.</title>
        <authorList>
            <person name="Ogiso-Tanaka E."/>
            <person name="Itagaki H."/>
            <person name="Hosoya T."/>
            <person name="Hosaka K."/>
        </authorList>
    </citation>
    <scope>NUCLEOTIDE SEQUENCE</scope>
    <source>
        <strain evidence="2">MO-923</strain>
    </source>
</reference>